<keyword evidence="6" id="KW-0436">Ligase</keyword>
<dbReference type="Pfam" id="PF01039">
    <property type="entry name" value="Carboxyl_trans"/>
    <property type="match status" value="1"/>
</dbReference>
<evidence type="ECO:0000313" key="26">
    <source>
        <dbReference type="Ensembl" id="ENSCWAP00000011653.1"/>
    </source>
</evidence>
<dbReference type="Pfam" id="PF00364">
    <property type="entry name" value="Biotin_lipoyl"/>
    <property type="match status" value="1"/>
</dbReference>
<dbReference type="SUPFAM" id="SSF52096">
    <property type="entry name" value="ClpP/crotonase"/>
    <property type="match status" value="2"/>
</dbReference>
<dbReference type="GO" id="GO:0051289">
    <property type="term" value="P:protein homotetramerization"/>
    <property type="evidence" value="ECO:0007669"/>
    <property type="project" value="Ensembl"/>
</dbReference>
<dbReference type="GO" id="GO:0031999">
    <property type="term" value="P:negative regulation of fatty acid beta-oxidation"/>
    <property type="evidence" value="ECO:0007669"/>
    <property type="project" value="Ensembl"/>
</dbReference>
<dbReference type="GO" id="GO:0006633">
    <property type="term" value="P:fatty acid biosynthetic process"/>
    <property type="evidence" value="ECO:0007669"/>
    <property type="project" value="UniProtKB-KW"/>
</dbReference>
<dbReference type="InterPro" id="IPR011761">
    <property type="entry name" value="ATP-grasp"/>
</dbReference>
<dbReference type="Pfam" id="PF02786">
    <property type="entry name" value="CPSase_L_D2"/>
    <property type="match status" value="1"/>
</dbReference>
<dbReference type="CDD" id="cd06850">
    <property type="entry name" value="biotinyl_domain"/>
    <property type="match status" value="1"/>
</dbReference>
<comment type="catalytic activity">
    <reaction evidence="16">
        <text>hydrogencarbonate + acetyl-CoA + ATP = malonyl-CoA + ADP + phosphate + H(+)</text>
        <dbReference type="Rhea" id="RHEA:11308"/>
        <dbReference type="ChEBI" id="CHEBI:15378"/>
        <dbReference type="ChEBI" id="CHEBI:17544"/>
        <dbReference type="ChEBI" id="CHEBI:30616"/>
        <dbReference type="ChEBI" id="CHEBI:43474"/>
        <dbReference type="ChEBI" id="CHEBI:57288"/>
        <dbReference type="ChEBI" id="CHEBI:57384"/>
        <dbReference type="ChEBI" id="CHEBI:456216"/>
        <dbReference type="EC" id="6.4.1.2"/>
    </reaction>
    <physiologicalReaction direction="left-to-right" evidence="16">
        <dbReference type="Rhea" id="RHEA:11309"/>
    </physiologicalReaction>
</comment>
<dbReference type="PROSITE" id="PS50979">
    <property type="entry name" value="BC"/>
    <property type="match status" value="1"/>
</dbReference>
<dbReference type="InterPro" id="IPR016185">
    <property type="entry name" value="PreATP-grasp_dom_sf"/>
</dbReference>
<evidence type="ECO:0000256" key="18">
    <source>
        <dbReference type="PROSITE-ProRule" id="PRU00409"/>
    </source>
</evidence>
<evidence type="ECO:0000259" key="24">
    <source>
        <dbReference type="PROSITE" id="PS50980"/>
    </source>
</evidence>
<dbReference type="GO" id="GO:0046872">
    <property type="term" value="F:metal ion binding"/>
    <property type="evidence" value="ECO:0007669"/>
    <property type="project" value="InterPro"/>
</dbReference>
<dbReference type="GO" id="GO:2001295">
    <property type="term" value="P:malonyl-CoA biosynthetic process"/>
    <property type="evidence" value="ECO:0007669"/>
    <property type="project" value="UniProtKB-UniPathway"/>
</dbReference>
<evidence type="ECO:0000256" key="5">
    <source>
        <dbReference type="ARBA" id="ARBA00022516"/>
    </source>
</evidence>
<dbReference type="Gene3D" id="3.40.50.20">
    <property type="match status" value="1"/>
</dbReference>
<evidence type="ECO:0000256" key="16">
    <source>
        <dbReference type="ARBA" id="ARBA00047488"/>
    </source>
</evidence>
<dbReference type="GO" id="GO:0006084">
    <property type="term" value="P:acetyl-CoA metabolic process"/>
    <property type="evidence" value="ECO:0007669"/>
    <property type="project" value="Ensembl"/>
</dbReference>
<evidence type="ECO:0000256" key="10">
    <source>
        <dbReference type="ARBA" id="ARBA00023098"/>
    </source>
</evidence>
<evidence type="ECO:0000259" key="25">
    <source>
        <dbReference type="PROSITE" id="PS50989"/>
    </source>
</evidence>
<comment type="cofactor">
    <cofactor evidence="1">
        <name>biotin</name>
        <dbReference type="ChEBI" id="CHEBI:57586"/>
    </cofactor>
</comment>
<dbReference type="GO" id="GO:0003989">
    <property type="term" value="F:acetyl-CoA carboxylase activity"/>
    <property type="evidence" value="ECO:0007669"/>
    <property type="project" value="UniProtKB-EC"/>
</dbReference>
<dbReference type="InterPro" id="IPR049076">
    <property type="entry name" value="ACCA"/>
</dbReference>
<dbReference type="Pfam" id="PF21385">
    <property type="entry name" value="ACCA_BT"/>
    <property type="match status" value="1"/>
</dbReference>
<feature type="compositionally biased region" description="Polar residues" evidence="19">
    <location>
        <begin position="99"/>
        <end position="119"/>
    </location>
</feature>
<dbReference type="InterPro" id="IPR005479">
    <property type="entry name" value="CPAse_ATP-bd"/>
</dbReference>
<dbReference type="InterPro" id="IPR029045">
    <property type="entry name" value="ClpP/crotonase-like_dom_sf"/>
</dbReference>
<dbReference type="InterPro" id="IPR011053">
    <property type="entry name" value="Single_hybrid_motif"/>
</dbReference>
<gene>
    <name evidence="26" type="primary">ACACB</name>
</gene>
<evidence type="ECO:0000256" key="11">
    <source>
        <dbReference type="ARBA" id="ARBA00023160"/>
    </source>
</evidence>
<dbReference type="FunFam" id="3.90.226.10:FF:000010">
    <property type="entry name" value="acetyl-CoA carboxylase isoform X2"/>
    <property type="match status" value="1"/>
</dbReference>
<dbReference type="FunFam" id="3.90.1770.10:FF:000001">
    <property type="entry name" value="acetyl-CoA carboxylase 1"/>
    <property type="match status" value="1"/>
</dbReference>
<dbReference type="PROSITE" id="PS00866">
    <property type="entry name" value="CPSASE_1"/>
    <property type="match status" value="1"/>
</dbReference>
<dbReference type="Pfam" id="PF00289">
    <property type="entry name" value="Biotin_carb_N"/>
    <property type="match status" value="1"/>
</dbReference>
<keyword evidence="20" id="KW-0732">Signal</keyword>
<dbReference type="PANTHER" id="PTHR45728:SF1">
    <property type="entry name" value="ACETYL-COA CARBOXYLASE 2"/>
    <property type="match status" value="1"/>
</dbReference>
<dbReference type="PROSITE" id="PS50968">
    <property type="entry name" value="BIOTINYL_LIPOYL"/>
    <property type="match status" value="1"/>
</dbReference>
<feature type="signal peptide" evidence="20">
    <location>
        <begin position="1"/>
        <end position="24"/>
    </location>
</feature>
<accession>A0A8C3YFT8</accession>
<evidence type="ECO:0000256" key="6">
    <source>
        <dbReference type="ARBA" id="ARBA00022598"/>
    </source>
</evidence>
<dbReference type="FunFam" id="2.40.460.10:FF:000001">
    <property type="entry name" value="Acetyl-CoA carboxylase 1"/>
    <property type="match status" value="1"/>
</dbReference>
<organism evidence="26 27">
    <name type="scientific">Catagonus wagneri</name>
    <name type="common">Chacoan peccary</name>
    <dbReference type="NCBI Taxonomy" id="51154"/>
    <lineage>
        <taxon>Eukaryota</taxon>
        <taxon>Metazoa</taxon>
        <taxon>Chordata</taxon>
        <taxon>Craniata</taxon>
        <taxon>Vertebrata</taxon>
        <taxon>Euteleostomi</taxon>
        <taxon>Mammalia</taxon>
        <taxon>Eutheria</taxon>
        <taxon>Laurasiatheria</taxon>
        <taxon>Artiodactyla</taxon>
        <taxon>Suina</taxon>
        <taxon>Tayassuidae</taxon>
        <taxon>Catagonus</taxon>
    </lineage>
</organism>
<feature type="chain" id="PRO_5034912717" description="Acetyl-CoA carboxylase 1" evidence="20">
    <location>
        <begin position="25"/>
        <end position="2454"/>
    </location>
</feature>
<feature type="region of interest" description="Disordered" evidence="19">
    <location>
        <begin position="166"/>
        <end position="187"/>
    </location>
</feature>
<evidence type="ECO:0000259" key="22">
    <source>
        <dbReference type="PROSITE" id="PS50975"/>
    </source>
</evidence>
<dbReference type="InterPro" id="IPR000089">
    <property type="entry name" value="Biotin_lipoyl"/>
</dbReference>
<evidence type="ECO:0000256" key="3">
    <source>
        <dbReference type="ARBA" id="ARBA00013058"/>
    </source>
</evidence>
<dbReference type="InterPro" id="IPR011054">
    <property type="entry name" value="Rudment_hybrid_motif"/>
</dbReference>
<dbReference type="GeneTree" id="ENSGT00940000155049"/>
<dbReference type="Pfam" id="PF08326">
    <property type="entry name" value="ACC_central"/>
    <property type="match status" value="1"/>
</dbReference>
<dbReference type="InterPro" id="IPR049074">
    <property type="entry name" value="ACCA_BT"/>
</dbReference>
<dbReference type="GO" id="GO:0097009">
    <property type="term" value="P:energy homeostasis"/>
    <property type="evidence" value="ECO:0007669"/>
    <property type="project" value="Ensembl"/>
</dbReference>
<dbReference type="PROSITE" id="PS00867">
    <property type="entry name" value="CPSASE_2"/>
    <property type="match status" value="1"/>
</dbReference>
<dbReference type="InterPro" id="IPR013537">
    <property type="entry name" value="AcCoA_COase_cen"/>
</dbReference>
<evidence type="ECO:0000256" key="8">
    <source>
        <dbReference type="ARBA" id="ARBA00022832"/>
    </source>
</evidence>
<dbReference type="GO" id="GO:0061771">
    <property type="term" value="P:response to caloric restriction"/>
    <property type="evidence" value="ECO:0007669"/>
    <property type="project" value="Ensembl"/>
</dbReference>
<dbReference type="InterPro" id="IPR034733">
    <property type="entry name" value="AcCoA_carboxyl_beta"/>
</dbReference>
<evidence type="ECO:0000256" key="4">
    <source>
        <dbReference type="ARBA" id="ARBA00020135"/>
    </source>
</evidence>
<keyword evidence="10" id="KW-0443">Lipid metabolism</keyword>
<dbReference type="UniPathway" id="UPA00655">
    <property type="reaction ID" value="UER00711"/>
</dbReference>
<feature type="region of interest" description="Disordered" evidence="19">
    <location>
        <begin position="38"/>
        <end position="154"/>
    </location>
</feature>
<dbReference type="GO" id="GO:0060421">
    <property type="term" value="P:positive regulation of heart growth"/>
    <property type="evidence" value="ECO:0007669"/>
    <property type="project" value="Ensembl"/>
</dbReference>
<name>A0A8C3YFT8_9CETA</name>
<evidence type="ECO:0000259" key="21">
    <source>
        <dbReference type="PROSITE" id="PS50968"/>
    </source>
</evidence>
<dbReference type="GO" id="GO:0005634">
    <property type="term" value="C:nucleus"/>
    <property type="evidence" value="ECO:0007669"/>
    <property type="project" value="Ensembl"/>
</dbReference>
<keyword evidence="8" id="KW-0276">Fatty acid metabolism</keyword>
<dbReference type="Gene3D" id="2.40.460.10">
    <property type="entry name" value="Biotin dependent carboxylase carboxyltransferase"/>
    <property type="match status" value="1"/>
</dbReference>
<dbReference type="SUPFAM" id="SSF51230">
    <property type="entry name" value="Single hybrid motif"/>
    <property type="match status" value="1"/>
</dbReference>
<sequence>MTLLLFLSCLIIFCLTFSWLEVWGRMMESESVTKSHLEAPSLLGQEPLPASDSSREPLQENDNSSPLPKTPSQPEPASHKGPEDTYRQRTSQPPPQWDPQGNSLSSSDAPTAPQVNVTGTAGLEAPNAGGRALPARPQGQRARTLSRQDKKQEHIKRQLMTNFILGSFDDNSSDDDSGAGLFRESSRKGSRASLGTLALEAAPTAGEAETPVTTIRPSMSGLHLARREQKKLDLHRDFTVASPAEFVMRFGGDRVIEKVLIANNGIAAVKCMRSIRRWAYEMFRNERAIRFVVMVTPEDLKANAEYIKMADQYVPVPGGPNNNNYANVELIVDIAKRIPVQAVWAGWGHASENPKLPELLHKHEIAFLGPPSEAMWALGDKIASTIVAQTLRIPTLPWSGSGLMVEWTEDSLQLGQKISVPQCVYEDGCVKDVDEGLEAAEHIGYPLMIKASEGGGGKGIRKAETSEDFPVLFRQVQSEIPGSPVFLMKLAQHAHHLEVQILADQYGNAVSLFGRDCSIQRRHQKIIEEAPATIATPAVFEFMEQCAVRLAKTVGYVSAGTVEYLYSQDGSFHFLELNPRLQVEHPCTEMIADVNLPAAQLQIAMGVPLHRLKDIRLLYGESPWGVTPIAFETPSNPPIARGHVIAARITSENPDEGFKPSSGTVQELNFRSSKNVWGYFSVAAAGGLHEYADSQFGHCFSWGENREEAISNMVVALKELSIRGDFRTTVEYLINLLETESFQNNDIDTGWLDNLIAEKVQAEKPDIMLGVVCGALNVADSMFRTCMTDFLHSLERGQVLPADSLLNIVDVELIYGGVKYTLKVARQSPTMFVLIMNNCHIEIDAHRLNDGGLLLSYNGNSYTTYMKEEVNSYRFTIGNKTCVFEKENDPTILRAPSAGKLVQYMVEDGGHVEAGGSFAEIEVMKMIMTLNVQESGRVKYVKRPGTMLEAGCVVARLELDDPSKVHPAEPFAGELPHQQTLPILGEKLHQVFHSVLENLTNIMNGYCLPEPIFSIKLKDWVQKLLMTLRHPSLPLLELQEIMTSVAGRIPSPVEKAVRRVMAQYASNITSVLCQFPSQQIATILDCHAATLQRKADREVFFMNTQSIVQLVQKYRSGTRGYMKAVVLDLLRKYLLVEHHFQQAHYDKCVINLREQLKPDMSQVLDCIFSHAQVAKKNQLVIMLIDELCGPDPSLSDELTSILNELTQLSKSEHCKVALRARQVLIASHLPSYELRHNQVESIFLSAIDMYGHQFCPENLKKLILSETTIFDVLPTFFYHANKVVCMASLEVYVRRGYIAYELTSLQHRQLPDGSCVVEFQFMLPSSHPNRMAMPISVTNPELLRHSTELFMDSGFSPQSQRMGAMVAFQRFENFIRNFDEVISCFTNVPTDAPLFSKARTSLYSEDNSKSLREEPIHILNVAFRYADHHEDEQLVPIFRTFVQSKKNILVDHGLRRITFLIVQEKEFPKFFTFRARDEFAEDRIYRHLEPALAFQLELSRLRNFDVTAMPCANHKMHLYLGAARAQEGAEVTDHRFFIRVIIRHSDLITKEASFEYLQHEGERLLLEAMDELEVAFNNTSVRTDCNHIFLNFVPTVIMDPSKIEESVRSMVMRYGSRLWKLRVLQAEVKINIRQTATDSAVPIRLFITNESGYYLDISLYKEVTDPRSGNIMFHSFGDKQGPQHGMLINTPYVTKDLLQAKRFQAQSLGTTYVYDFPEMFRQALFKMWGSPDKYPKDILTYTELVLDPQGQLVEMNRLPGGNEVGMVAFKMRLKTLEYPEGRDIILIGNDITFCIGSFGPREDLLFLRASELARAEGIPKIYLAANSGARIGLAEEIKHMFQVAWVDPRDPYKGFKYLYLTPQDYTKISSLNSVHCKHVEEEGESRYIITDIIGKEEGLGVENLKSSGMIAGEASLDYDEIITISLVTCRALGIGAYLVRLGQRVIQVENSHIILTGAMALNKVLGREVYTSNNQLGGVQIMHYNGVSHITVPDDFEGVYTILEWLSYMPKDNRSPVPIITATDPVDREIEFQPSRAPYDPRWLLAGRPHPTLKGSWQSGFFDQGSFKEIMAPWAQTVVTGRARLGGIPVGVIAVETRPVELAVPADPANLDSEAKIIQQAGQVWFPDSAYKTAQAIKDFNREKLPLMIFANWRGFSGGMKDMYDQVLKFGAYIVDGFRQYRQPILIYIPPYAELRGGSWAVMDTSINPLYIEMYADKESRASILEPEGTVEIKFRKKDLVKTMKRLDPIYKKLVEQLGSSELSSKDRKELEGQLKAREDLLLPMYHQVAVHFADLHDKPGRMLEKGAICDILDWKTSRAFLYWRLRRLLLEDQVRQEILQACSELSHVHVQSMLRRWFVETEGAVKAYLWDNNQAVVQWLEEHWQAGEGLRSTIRENIKYLKRDSALKSLRGLVQENPDVAADSLIYVSQFISPAERAQVIHLLSSVDGPAST</sequence>
<evidence type="ECO:0000256" key="17">
    <source>
        <dbReference type="ARBA" id="ARBA00075764"/>
    </source>
</evidence>
<evidence type="ECO:0000313" key="27">
    <source>
        <dbReference type="Proteomes" id="UP000694540"/>
    </source>
</evidence>
<dbReference type="InterPro" id="IPR005481">
    <property type="entry name" value="BC-like_N"/>
</dbReference>
<feature type="domain" description="CoA carboxyltransferase N-terminal" evidence="24">
    <location>
        <begin position="1691"/>
        <end position="2021"/>
    </location>
</feature>
<keyword evidence="5" id="KW-0444">Lipid biosynthesis</keyword>
<dbReference type="SMART" id="SM00878">
    <property type="entry name" value="Biotin_carb_C"/>
    <property type="match status" value="1"/>
</dbReference>
<dbReference type="FunFam" id="3.40.50.20:FF:000005">
    <property type="entry name" value="acetyl-CoA carboxylase isoform X2"/>
    <property type="match status" value="1"/>
</dbReference>
<dbReference type="InterPro" id="IPR011764">
    <property type="entry name" value="Biotin_carboxylation_dom"/>
</dbReference>
<dbReference type="Pfam" id="PF02785">
    <property type="entry name" value="Biotin_carb_C"/>
    <property type="match status" value="1"/>
</dbReference>
<dbReference type="Gene3D" id="3.90.226.10">
    <property type="entry name" value="2-enoyl-CoA Hydratase, Chain A, domain 1"/>
    <property type="match status" value="2"/>
</dbReference>
<dbReference type="Ensembl" id="ENSCWAT00000012679.1">
    <property type="protein sequence ID" value="ENSCWAP00000011653.1"/>
    <property type="gene ID" value="ENSCWAG00000008578.1"/>
</dbReference>
<dbReference type="GO" id="GO:0042802">
    <property type="term" value="F:identical protein binding"/>
    <property type="evidence" value="ECO:0007669"/>
    <property type="project" value="Ensembl"/>
</dbReference>
<feature type="domain" description="ATP-grasp" evidence="22">
    <location>
        <begin position="412"/>
        <end position="605"/>
    </location>
</feature>
<keyword evidence="13" id="KW-0511">Multifunctional enzyme</keyword>
<feature type="domain" description="CoA carboxyltransferase C-terminal" evidence="25">
    <location>
        <begin position="2025"/>
        <end position="2341"/>
    </location>
</feature>
<dbReference type="SUPFAM" id="SSF52440">
    <property type="entry name" value="PreATP-grasp domain"/>
    <property type="match status" value="1"/>
</dbReference>
<dbReference type="Gene3D" id="3.30.1490.20">
    <property type="entry name" value="ATP-grasp fold, A domain"/>
    <property type="match status" value="1"/>
</dbReference>
<feature type="domain" description="Lipoyl-binding" evidence="21">
    <location>
        <begin position="884"/>
        <end position="958"/>
    </location>
</feature>
<keyword evidence="9 18" id="KW-0067">ATP-binding</keyword>
<evidence type="ECO:0000259" key="23">
    <source>
        <dbReference type="PROSITE" id="PS50979"/>
    </source>
</evidence>
<dbReference type="GO" id="GO:0010884">
    <property type="term" value="P:positive regulation of lipid storage"/>
    <property type="evidence" value="ECO:0007669"/>
    <property type="project" value="Ensembl"/>
</dbReference>
<dbReference type="PANTHER" id="PTHR45728">
    <property type="entry name" value="ACETYL-COA CARBOXYLASE, ISOFORM A"/>
    <property type="match status" value="1"/>
</dbReference>
<comment type="function">
    <text evidence="14">Cytosolic enzyme that catalyzes the carboxylation of acetyl-CoA to malonyl-CoA, the first and rate-limiting step of de novo fatty acid biosynthesis. This is a 2 steps reaction starting with the ATP-dependent carboxylation of the biotin carried by the biotin carboxyl carrier (BCC) domain followed by the transfer of the carboxyl group from carboxylated biotin to acetyl-CoA.</text>
</comment>
<evidence type="ECO:0000256" key="14">
    <source>
        <dbReference type="ARBA" id="ARBA00045132"/>
    </source>
</evidence>
<dbReference type="FunFam" id="2.40.50.100:FF:000005">
    <property type="entry name" value="Acetyl-CoA carboxylase 1"/>
    <property type="match status" value="1"/>
</dbReference>
<dbReference type="PROSITE" id="PS50980">
    <property type="entry name" value="COA_CT_NTER"/>
    <property type="match status" value="1"/>
</dbReference>
<dbReference type="PROSITE" id="PS50975">
    <property type="entry name" value="ATP_GRASP"/>
    <property type="match status" value="1"/>
</dbReference>
<dbReference type="Gene3D" id="3.30.470.20">
    <property type="entry name" value="ATP-grasp fold, B domain"/>
    <property type="match status" value="1"/>
</dbReference>
<evidence type="ECO:0000256" key="15">
    <source>
        <dbReference type="ARBA" id="ARBA00046553"/>
    </source>
</evidence>
<dbReference type="Gene3D" id="2.40.50.100">
    <property type="match status" value="1"/>
</dbReference>
<evidence type="ECO:0000256" key="13">
    <source>
        <dbReference type="ARBA" id="ARBA00023268"/>
    </source>
</evidence>
<dbReference type="GO" id="GO:0005524">
    <property type="term" value="F:ATP binding"/>
    <property type="evidence" value="ECO:0007669"/>
    <property type="project" value="UniProtKB-UniRule"/>
</dbReference>
<evidence type="ECO:0000256" key="12">
    <source>
        <dbReference type="ARBA" id="ARBA00023267"/>
    </source>
</evidence>
<comment type="pathway">
    <text evidence="2">Lipid metabolism; malonyl-CoA biosynthesis; malonyl-CoA from acetyl-CoA: step 1/1.</text>
</comment>
<feature type="compositionally biased region" description="Basic and acidic residues" evidence="19">
    <location>
        <begin position="77"/>
        <end position="87"/>
    </location>
</feature>
<evidence type="ECO:0000256" key="2">
    <source>
        <dbReference type="ARBA" id="ARBA00004956"/>
    </source>
</evidence>
<evidence type="ECO:0000256" key="19">
    <source>
        <dbReference type="SAM" id="MobiDB-lite"/>
    </source>
</evidence>
<dbReference type="GO" id="GO:0010906">
    <property type="term" value="P:regulation of glucose metabolic process"/>
    <property type="evidence" value="ECO:0007669"/>
    <property type="project" value="Ensembl"/>
</dbReference>
<evidence type="ECO:0000256" key="7">
    <source>
        <dbReference type="ARBA" id="ARBA00022741"/>
    </source>
</evidence>
<protein>
    <recommendedName>
        <fullName evidence="4">Acetyl-CoA carboxylase 1</fullName>
        <ecNumber evidence="3">6.4.1.2</ecNumber>
    </recommendedName>
    <alternativeName>
        <fullName evidence="17">ACC-alpha</fullName>
    </alternativeName>
</protein>
<dbReference type="FunFam" id="3.30.470.20:FF:000005">
    <property type="entry name" value="Acetyl-CoA carboxylase 1"/>
    <property type="match status" value="1"/>
</dbReference>
<dbReference type="PROSITE" id="PS50989">
    <property type="entry name" value="COA_CT_CTER"/>
    <property type="match status" value="1"/>
</dbReference>
<keyword evidence="27" id="KW-1185">Reference proteome</keyword>
<keyword evidence="7 18" id="KW-0547">Nucleotide-binding</keyword>
<dbReference type="SUPFAM" id="SSF51246">
    <property type="entry name" value="Rudiment single hybrid motif"/>
    <property type="match status" value="1"/>
</dbReference>
<reference evidence="26" key="1">
    <citation type="submission" date="2025-08" db="UniProtKB">
        <authorList>
            <consortium name="Ensembl"/>
        </authorList>
    </citation>
    <scope>IDENTIFICATION</scope>
</reference>
<dbReference type="Gene3D" id="3.90.1770.10">
    <property type="entry name" value="PreATP-grasp domain"/>
    <property type="match status" value="1"/>
</dbReference>
<feature type="domain" description="Biotin carboxylation" evidence="23">
    <location>
        <begin position="255"/>
        <end position="757"/>
    </location>
</feature>
<dbReference type="InterPro" id="IPR013815">
    <property type="entry name" value="ATP_grasp_subdomain_1"/>
</dbReference>
<dbReference type="Proteomes" id="UP000694540">
    <property type="component" value="Unplaced"/>
</dbReference>
<dbReference type="InterPro" id="IPR005482">
    <property type="entry name" value="Biotin_COase_C"/>
</dbReference>
<evidence type="ECO:0000256" key="1">
    <source>
        <dbReference type="ARBA" id="ARBA00001953"/>
    </source>
</evidence>
<evidence type="ECO:0000256" key="20">
    <source>
        <dbReference type="SAM" id="SignalP"/>
    </source>
</evidence>
<dbReference type="FunFam" id="3.30.1490.20:FF:000003">
    <property type="entry name" value="acetyl-CoA carboxylase isoform X1"/>
    <property type="match status" value="1"/>
</dbReference>
<dbReference type="GO" id="GO:0005741">
    <property type="term" value="C:mitochondrial outer membrane"/>
    <property type="evidence" value="ECO:0007669"/>
    <property type="project" value="Ensembl"/>
</dbReference>
<proteinExistence type="predicted"/>
<dbReference type="EC" id="6.4.1.2" evidence="3"/>
<dbReference type="SUPFAM" id="SSF56059">
    <property type="entry name" value="Glutathione synthetase ATP-binding domain-like"/>
    <property type="match status" value="1"/>
</dbReference>
<evidence type="ECO:0000256" key="9">
    <source>
        <dbReference type="ARBA" id="ARBA00022840"/>
    </source>
</evidence>
<reference evidence="26" key="2">
    <citation type="submission" date="2025-09" db="UniProtKB">
        <authorList>
            <consortium name="Ensembl"/>
        </authorList>
    </citation>
    <scope>IDENTIFICATION</scope>
</reference>
<keyword evidence="12" id="KW-0092">Biotin</keyword>
<keyword evidence="11" id="KW-0275">Fatty acid biosynthesis</keyword>
<comment type="subunit">
    <text evidence="15">Monomer, homodimer, and homotetramer. Can form filamentous polymers. Interacts in its inactive phosphorylated form with the BRCT domains of BRCA1 which prevents ACACA dephosphorylation and inhibits lipid synthesis. Interacts with MID1IP1; interaction with MID1IP1 promotes oligomerization and increases its activity.</text>
</comment>
<dbReference type="InterPro" id="IPR011762">
    <property type="entry name" value="COA_CT_N"/>
</dbReference>
<dbReference type="InterPro" id="IPR011763">
    <property type="entry name" value="COA_CT_C"/>
</dbReference>